<dbReference type="Proteomes" id="UP000324222">
    <property type="component" value="Unassembled WGS sequence"/>
</dbReference>
<evidence type="ECO:0000313" key="1">
    <source>
        <dbReference type="EMBL" id="MPD00396.1"/>
    </source>
</evidence>
<comment type="caution">
    <text evidence="1">The sequence shown here is derived from an EMBL/GenBank/DDBJ whole genome shotgun (WGS) entry which is preliminary data.</text>
</comment>
<sequence length="73" mass="7714">MVGWLAWRCTGGEVSLGLLSQATGTVKEALGSPLYLIQQGEVGLGTAHPAEGAVLHDMPHLRLVQRHEALGVE</sequence>
<dbReference type="AlphaFoldDB" id="A0A5B7K0I7"/>
<reference evidence="1 2" key="1">
    <citation type="submission" date="2019-05" db="EMBL/GenBank/DDBJ databases">
        <title>Another draft genome of Portunus trituberculatus and its Hox gene families provides insights of decapod evolution.</title>
        <authorList>
            <person name="Jeong J.-H."/>
            <person name="Song I."/>
            <person name="Kim S."/>
            <person name="Choi T."/>
            <person name="Kim D."/>
            <person name="Ryu S."/>
            <person name="Kim W."/>
        </authorList>
    </citation>
    <scope>NUCLEOTIDE SEQUENCE [LARGE SCALE GENOMIC DNA]</scope>
    <source>
        <tissue evidence="1">Muscle</tissue>
    </source>
</reference>
<keyword evidence="2" id="KW-1185">Reference proteome</keyword>
<gene>
    <name evidence="1" type="ORF">E2C01_095862</name>
</gene>
<accession>A0A5B7K0I7</accession>
<evidence type="ECO:0000313" key="2">
    <source>
        <dbReference type="Proteomes" id="UP000324222"/>
    </source>
</evidence>
<organism evidence="1 2">
    <name type="scientific">Portunus trituberculatus</name>
    <name type="common">Swimming crab</name>
    <name type="synonym">Neptunus trituberculatus</name>
    <dbReference type="NCBI Taxonomy" id="210409"/>
    <lineage>
        <taxon>Eukaryota</taxon>
        <taxon>Metazoa</taxon>
        <taxon>Ecdysozoa</taxon>
        <taxon>Arthropoda</taxon>
        <taxon>Crustacea</taxon>
        <taxon>Multicrustacea</taxon>
        <taxon>Malacostraca</taxon>
        <taxon>Eumalacostraca</taxon>
        <taxon>Eucarida</taxon>
        <taxon>Decapoda</taxon>
        <taxon>Pleocyemata</taxon>
        <taxon>Brachyura</taxon>
        <taxon>Eubrachyura</taxon>
        <taxon>Portunoidea</taxon>
        <taxon>Portunidae</taxon>
        <taxon>Portuninae</taxon>
        <taxon>Portunus</taxon>
    </lineage>
</organism>
<dbReference type="EMBL" id="VSRR010122717">
    <property type="protein sequence ID" value="MPD00396.1"/>
    <property type="molecule type" value="Genomic_DNA"/>
</dbReference>
<name>A0A5B7K0I7_PORTR</name>
<proteinExistence type="predicted"/>
<protein>
    <submittedName>
        <fullName evidence="1">Uncharacterized protein</fullName>
    </submittedName>
</protein>